<dbReference type="EMBL" id="JBHRZT010000059">
    <property type="protein sequence ID" value="MFC3884732.1"/>
    <property type="molecule type" value="Genomic_DNA"/>
</dbReference>
<gene>
    <name evidence="1" type="primary">ytzI</name>
    <name evidence="1" type="ORF">ACFOU2_15115</name>
</gene>
<organism evidence="1 2">
    <name type="scientific">Bacillus songklensis</name>
    <dbReference type="NCBI Taxonomy" id="1069116"/>
    <lineage>
        <taxon>Bacteria</taxon>
        <taxon>Bacillati</taxon>
        <taxon>Bacillota</taxon>
        <taxon>Bacilli</taxon>
        <taxon>Bacillales</taxon>
        <taxon>Bacillaceae</taxon>
        <taxon>Bacillus</taxon>
    </lineage>
</organism>
<reference evidence="2" key="1">
    <citation type="journal article" date="2019" name="Int. J. Syst. Evol. Microbiol.">
        <title>The Global Catalogue of Microorganisms (GCM) 10K type strain sequencing project: providing services to taxonomists for standard genome sequencing and annotation.</title>
        <authorList>
            <consortium name="The Broad Institute Genomics Platform"/>
            <consortium name="The Broad Institute Genome Sequencing Center for Infectious Disease"/>
            <person name="Wu L."/>
            <person name="Ma J."/>
        </authorList>
    </citation>
    <scope>NUCLEOTIDE SEQUENCE [LARGE SCALE GENOMIC DNA]</scope>
    <source>
        <strain evidence="2">CCUG 61889</strain>
    </source>
</reference>
<dbReference type="InterPro" id="IPR047753">
    <property type="entry name" value="YtzI-like"/>
</dbReference>
<protein>
    <submittedName>
        <fullName evidence="1">YtzI protein</fullName>
    </submittedName>
</protein>
<keyword evidence="2" id="KW-1185">Reference proteome</keyword>
<evidence type="ECO:0000313" key="1">
    <source>
        <dbReference type="EMBL" id="MFC3884732.1"/>
    </source>
</evidence>
<proteinExistence type="predicted"/>
<dbReference type="NCBIfam" id="NF033232">
    <property type="entry name" value="small_YtzI"/>
    <property type="match status" value="1"/>
</dbReference>
<sequence>MYTVLIICIVIVIVILLLSVLTTSKAYDYKHTVDSLDNNPYLDSQQNDQDSTDKK</sequence>
<dbReference type="RefSeq" id="WP_377916488.1">
    <property type="nucleotide sequence ID" value="NZ_JBHRZT010000059.1"/>
</dbReference>
<dbReference type="Proteomes" id="UP001595752">
    <property type="component" value="Unassembled WGS sequence"/>
</dbReference>
<accession>A0ABV8B3B5</accession>
<evidence type="ECO:0000313" key="2">
    <source>
        <dbReference type="Proteomes" id="UP001595752"/>
    </source>
</evidence>
<comment type="caution">
    <text evidence="1">The sequence shown here is derived from an EMBL/GenBank/DDBJ whole genome shotgun (WGS) entry which is preliminary data.</text>
</comment>
<name>A0ABV8B3B5_9BACI</name>